<reference evidence="2" key="2">
    <citation type="journal article" date="2015" name="Fish Shellfish Immunol.">
        <title>Early steps in the European eel (Anguilla anguilla)-Vibrio vulnificus interaction in the gills: Role of the RtxA13 toxin.</title>
        <authorList>
            <person name="Callol A."/>
            <person name="Pajuelo D."/>
            <person name="Ebbesson L."/>
            <person name="Teles M."/>
            <person name="MacKenzie S."/>
            <person name="Amaro C."/>
        </authorList>
    </citation>
    <scope>NUCLEOTIDE SEQUENCE</scope>
</reference>
<feature type="chain" id="PRO_5002433684" evidence="1">
    <location>
        <begin position="17"/>
        <end position="49"/>
    </location>
</feature>
<name>A0A0E9VHM9_ANGAN</name>
<evidence type="ECO:0000256" key="1">
    <source>
        <dbReference type="SAM" id="SignalP"/>
    </source>
</evidence>
<keyword evidence="1" id="KW-0732">Signal</keyword>
<proteinExistence type="predicted"/>
<evidence type="ECO:0000313" key="2">
    <source>
        <dbReference type="EMBL" id="JAH77506.1"/>
    </source>
</evidence>
<accession>A0A0E9VHM9</accession>
<organism evidence="2">
    <name type="scientific">Anguilla anguilla</name>
    <name type="common">European freshwater eel</name>
    <name type="synonym">Muraena anguilla</name>
    <dbReference type="NCBI Taxonomy" id="7936"/>
    <lineage>
        <taxon>Eukaryota</taxon>
        <taxon>Metazoa</taxon>
        <taxon>Chordata</taxon>
        <taxon>Craniata</taxon>
        <taxon>Vertebrata</taxon>
        <taxon>Euteleostomi</taxon>
        <taxon>Actinopterygii</taxon>
        <taxon>Neopterygii</taxon>
        <taxon>Teleostei</taxon>
        <taxon>Anguilliformes</taxon>
        <taxon>Anguillidae</taxon>
        <taxon>Anguilla</taxon>
    </lineage>
</organism>
<dbReference type="AlphaFoldDB" id="A0A0E9VHM9"/>
<dbReference type="EMBL" id="GBXM01031071">
    <property type="protein sequence ID" value="JAH77506.1"/>
    <property type="molecule type" value="Transcribed_RNA"/>
</dbReference>
<reference evidence="2" key="1">
    <citation type="submission" date="2014-11" db="EMBL/GenBank/DDBJ databases">
        <authorList>
            <person name="Amaro Gonzalez C."/>
        </authorList>
    </citation>
    <scope>NUCLEOTIDE SEQUENCE</scope>
</reference>
<protein>
    <submittedName>
        <fullName evidence="2">Uncharacterized protein</fullName>
    </submittedName>
</protein>
<feature type="signal peptide" evidence="1">
    <location>
        <begin position="1"/>
        <end position="16"/>
    </location>
</feature>
<sequence length="49" mass="5234">MSFLAFGLFALAQTLPFDLRVALAMSARGAEVFLAGKAATRGERKAFTL</sequence>